<gene>
    <name evidence="1" type="ORF">M23134_07504</name>
</gene>
<dbReference type="Proteomes" id="UP000004095">
    <property type="component" value="Unassembled WGS sequence"/>
</dbReference>
<name>A1ZEZ4_MICM2</name>
<reference evidence="1 2" key="1">
    <citation type="submission" date="2007-01" db="EMBL/GenBank/DDBJ databases">
        <authorList>
            <person name="Haygood M."/>
            <person name="Podell S."/>
            <person name="Anderson C."/>
            <person name="Hopkinson B."/>
            <person name="Roe K."/>
            <person name="Barbeau K."/>
            <person name="Gaasterland T."/>
            <person name="Ferriera S."/>
            <person name="Johnson J."/>
            <person name="Kravitz S."/>
            <person name="Beeson K."/>
            <person name="Sutton G."/>
            <person name="Rogers Y.-H."/>
            <person name="Friedman R."/>
            <person name="Frazier M."/>
            <person name="Venter J.C."/>
        </authorList>
    </citation>
    <scope>NUCLEOTIDE SEQUENCE [LARGE SCALE GENOMIC DNA]</scope>
    <source>
        <strain evidence="1 2">ATCC 23134</strain>
    </source>
</reference>
<keyword evidence="2" id="KW-1185">Reference proteome</keyword>
<dbReference type="eggNOG" id="COG4772">
    <property type="taxonomic scope" value="Bacteria"/>
</dbReference>
<evidence type="ECO:0000313" key="1">
    <source>
        <dbReference type="EMBL" id="EAY31096.1"/>
    </source>
</evidence>
<organism evidence="1 2">
    <name type="scientific">Microscilla marina ATCC 23134</name>
    <dbReference type="NCBI Taxonomy" id="313606"/>
    <lineage>
        <taxon>Bacteria</taxon>
        <taxon>Pseudomonadati</taxon>
        <taxon>Bacteroidota</taxon>
        <taxon>Cytophagia</taxon>
        <taxon>Cytophagales</taxon>
        <taxon>Microscillaceae</taxon>
        <taxon>Microscilla</taxon>
    </lineage>
</organism>
<dbReference type="AlphaFoldDB" id="A1ZEZ4"/>
<comment type="caution">
    <text evidence="1">The sequence shown here is derived from an EMBL/GenBank/DDBJ whole genome shotgun (WGS) entry which is preliminary data.</text>
</comment>
<protein>
    <recommendedName>
        <fullName evidence="3">Bacteroidetes-specific membrane protein</fullName>
    </recommendedName>
</protein>
<dbReference type="EMBL" id="AAWS01000004">
    <property type="protein sequence ID" value="EAY31096.1"/>
    <property type="molecule type" value="Genomic_DNA"/>
</dbReference>
<dbReference type="NCBIfam" id="TIGR03519">
    <property type="entry name" value="T9SS_PorP_fam"/>
    <property type="match status" value="1"/>
</dbReference>
<proteinExistence type="predicted"/>
<dbReference type="Pfam" id="PF11751">
    <property type="entry name" value="PorP_SprF"/>
    <property type="match status" value="1"/>
</dbReference>
<accession>A1ZEZ4</accession>
<evidence type="ECO:0008006" key="3">
    <source>
        <dbReference type="Google" id="ProtNLM"/>
    </source>
</evidence>
<dbReference type="InterPro" id="IPR019861">
    <property type="entry name" value="PorP/SprF_Bacteroidetes"/>
</dbReference>
<sequence length="344" mass="38493">MLLILCKAQAQDAQFSQYYAAPLYINPAFAGSDHTPRLVLNYRRQWQGLDASFTTYSGSFDHYFENFNSSIGLIYTYDEISNGGTATQDVGLQYAYEMDLGQWWLFGIEMPKMLRMGLQGSYVLRSSVSNLTFGDQFDNNGIISTTSNDPTTAVGGVNYANVAAGALLYDEYMWLGFSAHNLTRPNQSFLANAEGESRLPIRYTLQAGVKIPIGESDNWRDKYRSGYREMSISPTILYKHQGGFDQLDAGVYWTYSPFTLGLFYRGLPIKKVDQLVSNNESLIAMAGLRLRNFSLGYSYDFTISKLTNAATTGVHEISLRINFISSEKWGVKRKLSGGLPCPSL</sequence>
<evidence type="ECO:0000313" key="2">
    <source>
        <dbReference type="Proteomes" id="UP000004095"/>
    </source>
</evidence>